<gene>
    <name evidence="2" type="primary">spoIID</name>
    <name evidence="2" type="ORF">DRW41_06645</name>
</gene>
<dbReference type="OrthoDB" id="9794671at2"/>
<reference evidence="2 3" key="1">
    <citation type="submission" date="2018-07" db="EMBL/GenBank/DDBJ databases">
        <title>Bacillus sp. YLB-04 draft genome sequence.</title>
        <authorList>
            <person name="Yu L."/>
            <person name="Tang X."/>
        </authorList>
    </citation>
    <scope>NUCLEOTIDE SEQUENCE [LARGE SCALE GENOMIC DNA]</scope>
    <source>
        <strain evidence="2 3">YLB-04</strain>
    </source>
</reference>
<dbReference type="InterPro" id="IPR013486">
    <property type="entry name" value="SpoIID/LytB"/>
</dbReference>
<dbReference type="InterPro" id="IPR051922">
    <property type="entry name" value="Bact_Sporulation_Assoc"/>
</dbReference>
<dbReference type="GO" id="GO:0030435">
    <property type="term" value="P:sporulation resulting in formation of a cellular spore"/>
    <property type="evidence" value="ECO:0007669"/>
    <property type="project" value="InterPro"/>
</dbReference>
<dbReference type="GO" id="GO:0030288">
    <property type="term" value="C:outer membrane-bounded periplasmic space"/>
    <property type="evidence" value="ECO:0007669"/>
    <property type="project" value="TreeGrafter"/>
</dbReference>
<dbReference type="InterPro" id="IPR013693">
    <property type="entry name" value="SpoIID/LytB_N"/>
</dbReference>
<dbReference type="EMBL" id="QNQT01000002">
    <property type="protein sequence ID" value="RDU37518.1"/>
    <property type="molecule type" value="Genomic_DNA"/>
</dbReference>
<dbReference type="PANTHER" id="PTHR30032">
    <property type="entry name" value="N-ACETYLMURAMOYL-L-ALANINE AMIDASE-RELATED"/>
    <property type="match status" value="1"/>
</dbReference>
<dbReference type="Pfam" id="PF08486">
    <property type="entry name" value="SpoIID"/>
    <property type="match status" value="1"/>
</dbReference>
<keyword evidence="3" id="KW-1185">Reference proteome</keyword>
<protein>
    <submittedName>
        <fullName evidence="2">Stage II sporulation protein D</fullName>
    </submittedName>
</protein>
<comment type="caution">
    <text evidence="2">The sequence shown here is derived from an EMBL/GenBank/DDBJ whole genome shotgun (WGS) entry which is preliminary data.</text>
</comment>
<dbReference type="AlphaFoldDB" id="A0A3D8GSV1"/>
<dbReference type="NCBIfam" id="TIGR02870">
    <property type="entry name" value="spore_II_D"/>
    <property type="match status" value="1"/>
</dbReference>
<dbReference type="InterPro" id="IPR014225">
    <property type="entry name" value="Spore_II_D_firmicutes"/>
</dbReference>
<organism evidence="2 3">
    <name type="scientific">Neobacillus piezotolerans</name>
    <dbReference type="NCBI Taxonomy" id="2259171"/>
    <lineage>
        <taxon>Bacteria</taxon>
        <taxon>Bacillati</taxon>
        <taxon>Bacillota</taxon>
        <taxon>Bacilli</taxon>
        <taxon>Bacillales</taxon>
        <taxon>Bacillaceae</taxon>
        <taxon>Neobacillus</taxon>
    </lineage>
</organism>
<feature type="domain" description="Sporulation stage II protein D amidase enhancer LytB N-terminal" evidence="1">
    <location>
        <begin position="63"/>
        <end position="169"/>
    </location>
</feature>
<dbReference type="RefSeq" id="WP_115451190.1">
    <property type="nucleotide sequence ID" value="NZ_QNQT01000002.1"/>
</dbReference>
<dbReference type="NCBIfam" id="TIGR02669">
    <property type="entry name" value="SpoIID_LytB"/>
    <property type="match status" value="1"/>
</dbReference>
<dbReference type="PANTHER" id="PTHR30032:SF4">
    <property type="entry name" value="AMIDASE ENHANCER"/>
    <property type="match status" value="1"/>
</dbReference>
<evidence type="ECO:0000313" key="3">
    <source>
        <dbReference type="Proteomes" id="UP000257144"/>
    </source>
</evidence>
<evidence type="ECO:0000313" key="2">
    <source>
        <dbReference type="EMBL" id="RDU37518.1"/>
    </source>
</evidence>
<name>A0A3D8GSV1_9BACI</name>
<accession>A0A3D8GSV1</accession>
<evidence type="ECO:0000259" key="1">
    <source>
        <dbReference type="Pfam" id="PF08486"/>
    </source>
</evidence>
<dbReference type="Proteomes" id="UP000257144">
    <property type="component" value="Unassembled WGS sequence"/>
</dbReference>
<sequence>MKNMKSIIALASFLFAVTLVIPALLVLPYKDKGVDGRLGEKPQQAPVEENRKAADSAVEIAVYRTGLKEVEKVPLNKYLEGVVAAEMPAEFEEEALKAQALAARTYIVKQLMAGEKAGLPGGAQVSDTEFHQVYKSDADLKRAWGKDYGWKKKKIVEAVRSTDGQILTYNGKAIYAQFFSTSNGFTENSEEYWENAFPYLRSVASPWDKKSPKFKDRMSISVSDFEKRLGVKVGTSKTIGKITGRTAGNRISRVEFNGRVLSGREIREELELRSSDFSWERHGNQIIITTRGFGHGVGMSQYGANGMASEGKTYQEIVKYYYKGIEISPADNLLATVTASARK</sequence>
<proteinExistence type="predicted"/>